<evidence type="ECO:0000259" key="1">
    <source>
        <dbReference type="Pfam" id="PF16746"/>
    </source>
</evidence>
<evidence type="ECO:0000313" key="3">
    <source>
        <dbReference type="Proteomes" id="UP000198287"/>
    </source>
</evidence>
<dbReference type="InterPro" id="IPR004148">
    <property type="entry name" value="BAR_dom"/>
</dbReference>
<protein>
    <submittedName>
        <fullName evidence="2">Rho GTPase-activating protein 26</fullName>
    </submittedName>
</protein>
<name>A0A226E5K6_FOLCA</name>
<dbReference type="OrthoDB" id="3183924at2759"/>
<keyword evidence="3" id="KW-1185">Reference proteome</keyword>
<organism evidence="2 3">
    <name type="scientific">Folsomia candida</name>
    <name type="common">Springtail</name>
    <dbReference type="NCBI Taxonomy" id="158441"/>
    <lineage>
        <taxon>Eukaryota</taxon>
        <taxon>Metazoa</taxon>
        <taxon>Ecdysozoa</taxon>
        <taxon>Arthropoda</taxon>
        <taxon>Hexapoda</taxon>
        <taxon>Collembola</taxon>
        <taxon>Entomobryomorpha</taxon>
        <taxon>Isotomoidea</taxon>
        <taxon>Isotomidae</taxon>
        <taxon>Proisotominae</taxon>
        <taxon>Folsomia</taxon>
    </lineage>
</organism>
<dbReference type="GO" id="GO:0005096">
    <property type="term" value="F:GTPase activator activity"/>
    <property type="evidence" value="ECO:0007669"/>
    <property type="project" value="InterPro"/>
</dbReference>
<feature type="domain" description="BAR" evidence="1">
    <location>
        <begin position="6"/>
        <end position="105"/>
    </location>
</feature>
<dbReference type="AlphaFoldDB" id="A0A226E5K6"/>
<dbReference type="InterPro" id="IPR047234">
    <property type="entry name" value="GRAF_fam"/>
</dbReference>
<accession>A0A226E5K6</accession>
<dbReference type="Gene3D" id="1.20.1270.60">
    <property type="entry name" value="Arfaptin homology (AH) domain/BAR domain"/>
    <property type="match status" value="1"/>
</dbReference>
<sequence>MGLKPLEFKDCLTDSPYFRENLHAHEKELEKTSSQIKVLVKDVKEILNAARSLSRAQRALADSLEKFTFECIGSNQTDDEIVIADSLRQFGHLISAIEDERDRMASFSPSFYTF</sequence>
<dbReference type="STRING" id="158441.A0A226E5K6"/>
<dbReference type="InterPro" id="IPR027267">
    <property type="entry name" value="AH/BAR_dom_sf"/>
</dbReference>
<reference evidence="2 3" key="1">
    <citation type="submission" date="2015-12" db="EMBL/GenBank/DDBJ databases">
        <title>The genome of Folsomia candida.</title>
        <authorList>
            <person name="Faddeeva A."/>
            <person name="Derks M.F."/>
            <person name="Anvar Y."/>
            <person name="Smit S."/>
            <person name="Van Straalen N."/>
            <person name="Roelofs D."/>
        </authorList>
    </citation>
    <scope>NUCLEOTIDE SEQUENCE [LARGE SCALE GENOMIC DNA]</scope>
    <source>
        <strain evidence="2 3">VU population</strain>
        <tissue evidence="2">Whole body</tissue>
    </source>
</reference>
<dbReference type="EMBL" id="LNIX01000006">
    <property type="protein sequence ID" value="OXA52952.1"/>
    <property type="molecule type" value="Genomic_DNA"/>
</dbReference>
<dbReference type="GO" id="GO:0005737">
    <property type="term" value="C:cytoplasm"/>
    <property type="evidence" value="ECO:0007669"/>
    <property type="project" value="InterPro"/>
</dbReference>
<dbReference type="SUPFAM" id="SSF103657">
    <property type="entry name" value="BAR/IMD domain-like"/>
    <property type="match status" value="1"/>
</dbReference>
<dbReference type="PANTHER" id="PTHR12552">
    <property type="entry name" value="OLIGOPHRENIN 1"/>
    <property type="match status" value="1"/>
</dbReference>
<dbReference type="Pfam" id="PF16746">
    <property type="entry name" value="BAR_3"/>
    <property type="match status" value="1"/>
</dbReference>
<dbReference type="OMA" id="IHAHERE"/>
<proteinExistence type="predicted"/>
<gene>
    <name evidence="2" type="ORF">Fcan01_12014</name>
</gene>
<dbReference type="Proteomes" id="UP000198287">
    <property type="component" value="Unassembled WGS sequence"/>
</dbReference>
<comment type="caution">
    <text evidence="2">The sequence shown here is derived from an EMBL/GenBank/DDBJ whole genome shotgun (WGS) entry which is preliminary data.</text>
</comment>
<dbReference type="PANTHER" id="PTHR12552:SF1">
    <property type="entry name" value="RHO GTPASE-ACTIVATING PROTEIN GRAF"/>
    <property type="match status" value="1"/>
</dbReference>
<evidence type="ECO:0000313" key="2">
    <source>
        <dbReference type="EMBL" id="OXA52952.1"/>
    </source>
</evidence>